<protein>
    <submittedName>
        <fullName evidence="2">Uncharacterized protein</fullName>
    </submittedName>
</protein>
<name>A0ABQ8U842_9EUKA</name>
<reference evidence="2" key="1">
    <citation type="journal article" date="2022" name="bioRxiv">
        <title>Genomics of Preaxostyla Flagellates Illuminates Evolutionary Transitions and the Path Towards Mitochondrial Loss.</title>
        <authorList>
            <person name="Novak L.V.F."/>
            <person name="Treitli S.C."/>
            <person name="Pyrih J."/>
            <person name="Halakuc P."/>
            <person name="Pipaliya S.V."/>
            <person name="Vacek V."/>
            <person name="Brzon O."/>
            <person name="Soukal P."/>
            <person name="Eme L."/>
            <person name="Dacks J.B."/>
            <person name="Karnkowska A."/>
            <person name="Elias M."/>
            <person name="Hampl V."/>
        </authorList>
    </citation>
    <scope>NUCLEOTIDE SEQUENCE</scope>
    <source>
        <strain evidence="2">RCP-MX</strain>
    </source>
</reference>
<evidence type="ECO:0000313" key="2">
    <source>
        <dbReference type="EMBL" id="KAJ4455503.1"/>
    </source>
</evidence>
<feature type="region of interest" description="Disordered" evidence="1">
    <location>
        <begin position="140"/>
        <end position="191"/>
    </location>
</feature>
<proteinExistence type="predicted"/>
<evidence type="ECO:0000256" key="1">
    <source>
        <dbReference type="SAM" id="MobiDB-lite"/>
    </source>
</evidence>
<organism evidence="2 3">
    <name type="scientific">Paratrimastix pyriformis</name>
    <dbReference type="NCBI Taxonomy" id="342808"/>
    <lineage>
        <taxon>Eukaryota</taxon>
        <taxon>Metamonada</taxon>
        <taxon>Preaxostyla</taxon>
        <taxon>Paratrimastigidae</taxon>
        <taxon>Paratrimastix</taxon>
    </lineage>
</organism>
<dbReference type="Proteomes" id="UP001141327">
    <property type="component" value="Unassembled WGS sequence"/>
</dbReference>
<comment type="caution">
    <text evidence="2">The sequence shown here is derived from an EMBL/GenBank/DDBJ whole genome shotgun (WGS) entry which is preliminary data.</text>
</comment>
<dbReference type="EMBL" id="JAPMOS010000105">
    <property type="protein sequence ID" value="KAJ4455503.1"/>
    <property type="molecule type" value="Genomic_DNA"/>
</dbReference>
<sequence>MDFTYALTAMGDPMPTPRLIYSSSSLKDILGHSFRKDFPWILYSYCQQMTTRAIVAMVARRTFGAIATVALNAQTSISAATSVTKIFHKHTPPACFQLQMGRAPLHDETHHFVDIPMALPPGWSVPGLPIAELAAGPVPQAAEPTQAPPPSVIVRSSPVRGGRSAGLEADEAEDVSASDDPSRPTSASGPVAPAVAAGVVAAAAATAVSAVAVAAASGDERGLAWLTELPNPGPHQAFTNGGRTLRSTGDSCTNAIAAQGWSTGRHSWTIRFDAKGPGDGRDVYLGIGTLAAFRPMGLMYCWGCSVDRMGRVEGHGVMDLRAGLAYAPGPRRDGSARRPGLRPWSVAQSSQVAAYQVTFLAVKLWDVGDLVHFELDCEAHTLTVHVNEGAPVACYVGLEPGLEWHPCAGLYRNGDQVTLFYADLGCGCHRFPRGWAWGVDIGKGVSTTNLGAILVDDATNSNNQIWGFWMGNLNSNNGALLATGGGDLICLIKRTQQRRENWIFGGKKNTNGIRKKPHYHTPKKPHTLFFDTGGWDLVFDQTHSEKKRRKLDGT</sequence>
<keyword evidence="3" id="KW-1185">Reference proteome</keyword>
<dbReference type="Gene3D" id="2.60.120.920">
    <property type="match status" value="1"/>
</dbReference>
<dbReference type="InterPro" id="IPR043136">
    <property type="entry name" value="B30.2/SPRY_sf"/>
</dbReference>
<evidence type="ECO:0000313" key="3">
    <source>
        <dbReference type="Proteomes" id="UP001141327"/>
    </source>
</evidence>
<feature type="compositionally biased region" description="Low complexity" evidence="1">
    <location>
        <begin position="152"/>
        <end position="166"/>
    </location>
</feature>
<accession>A0ABQ8U842</accession>
<feature type="compositionally biased region" description="Acidic residues" evidence="1">
    <location>
        <begin position="168"/>
        <end position="177"/>
    </location>
</feature>
<dbReference type="InterPro" id="IPR013320">
    <property type="entry name" value="ConA-like_dom_sf"/>
</dbReference>
<gene>
    <name evidence="2" type="ORF">PAPYR_9529</name>
</gene>
<dbReference type="SUPFAM" id="SSF49899">
    <property type="entry name" value="Concanavalin A-like lectins/glucanases"/>
    <property type="match status" value="1"/>
</dbReference>